<gene>
    <name evidence="2" type="ORF">HA482_22785</name>
</gene>
<feature type="transmembrane region" description="Helical" evidence="1">
    <location>
        <begin position="87"/>
        <end position="107"/>
    </location>
</feature>
<feature type="transmembrane region" description="Helical" evidence="1">
    <location>
        <begin position="127"/>
        <end position="144"/>
    </location>
</feature>
<dbReference type="RefSeq" id="WP_188106651.1">
    <property type="nucleotide sequence ID" value="NZ_JAANIH010000060.1"/>
</dbReference>
<feature type="transmembrane region" description="Helical" evidence="1">
    <location>
        <begin position="212"/>
        <end position="232"/>
    </location>
</feature>
<evidence type="ECO:0008006" key="4">
    <source>
        <dbReference type="Google" id="ProtNLM"/>
    </source>
</evidence>
<protein>
    <recommendedName>
        <fullName evidence="4">O-antigen ligase domain-containing protein</fullName>
    </recommendedName>
</protein>
<proteinExistence type="predicted"/>
<feature type="transmembrane region" description="Helical" evidence="1">
    <location>
        <begin position="9"/>
        <end position="29"/>
    </location>
</feature>
<reference evidence="2 3" key="1">
    <citation type="journal article" date="2020" name="Arch. Microbiol.">
        <title>Bradyrhizobium campsiandrae sp. nov., a nitrogen-fixing bacterial strain isolated from a native leguminous tree from the Amazon adapted to flooded conditions.</title>
        <authorList>
            <person name="Cabral Michel D."/>
            <person name="Martins da Costa E."/>
            <person name="Azarias Guimaraes A."/>
            <person name="Soares de Carvalho T."/>
            <person name="Santos de Castro Caputo P."/>
            <person name="Willems A."/>
            <person name="de Souza Moreira F.M."/>
        </authorList>
    </citation>
    <scope>NUCLEOTIDE SEQUENCE [LARGE SCALE GENOMIC DNA]</scope>
    <source>
        <strain evidence="3">INPA 384B</strain>
    </source>
</reference>
<accession>A0ABR7UAY0</accession>
<keyword evidence="1" id="KW-0472">Membrane</keyword>
<keyword evidence="1" id="KW-1133">Transmembrane helix</keyword>
<evidence type="ECO:0000256" key="1">
    <source>
        <dbReference type="SAM" id="Phobius"/>
    </source>
</evidence>
<evidence type="ECO:0000313" key="3">
    <source>
        <dbReference type="Proteomes" id="UP000639516"/>
    </source>
</evidence>
<feature type="transmembrane region" description="Helical" evidence="1">
    <location>
        <begin position="244"/>
        <end position="266"/>
    </location>
</feature>
<keyword evidence="1" id="KW-0812">Transmembrane</keyword>
<feature type="transmembrane region" description="Helical" evidence="1">
    <location>
        <begin position="278"/>
        <end position="296"/>
    </location>
</feature>
<comment type="caution">
    <text evidence="2">The sequence shown here is derived from an EMBL/GenBank/DDBJ whole genome shotgun (WGS) entry which is preliminary data.</text>
</comment>
<evidence type="ECO:0000313" key="2">
    <source>
        <dbReference type="EMBL" id="MBC9981033.1"/>
    </source>
</evidence>
<keyword evidence="3" id="KW-1185">Reference proteome</keyword>
<dbReference type="EMBL" id="JAATTO010000033">
    <property type="protein sequence ID" value="MBC9981033.1"/>
    <property type="molecule type" value="Genomic_DNA"/>
</dbReference>
<organism evidence="2 3">
    <name type="scientific">Bradyrhizobium campsiandrae</name>
    <dbReference type="NCBI Taxonomy" id="1729892"/>
    <lineage>
        <taxon>Bacteria</taxon>
        <taxon>Pseudomonadati</taxon>
        <taxon>Pseudomonadota</taxon>
        <taxon>Alphaproteobacteria</taxon>
        <taxon>Hyphomicrobiales</taxon>
        <taxon>Nitrobacteraceae</taxon>
        <taxon>Bradyrhizobium</taxon>
    </lineage>
</organism>
<feature type="transmembrane region" description="Helical" evidence="1">
    <location>
        <begin position="366"/>
        <end position="391"/>
    </location>
</feature>
<sequence length="468" mass="51155">MDDYVSGNWIAYAALLAWPLISIALFASFRLPTAIIWSVLGALLLLPAQVPIKIPMIPAIDKNSVATLGVLLGCTIFGRKQSQGSRLGLTEFFLVLYLAAPLVTSIMNGDTLYLGNRAIAGVGLYDGISALLSQVIMVFPFIIGRRYFRSAGECIAILRGLTFGGLLMTLPMLFEIRMSPQLANWIYGYFPSSFAVEMRNGGFRPVVFMNNGLSAAFFLSTAVLSACALWRARVRVLPLPRGALTLYLGGVLLLCKSAGALVYAVVMGPVIRWMSPKSQLRIALFLALVALLYPTLRLSGYFPTGALLSVAEDFNQERARSLKFRFDNEDKMLAHAEDRLFFGWGRYGRNRIYDETTGWESVTDGLWIITLGQFGLVGFIGQFGLFTLSVFRAAAALRYARAYHEQLLLSSLSIVVAVTAVEQLPNASVSPWTWLLTGALLGQAEGLRRSTRTAASSPAPTSHVTHLA</sequence>
<feature type="transmembrane region" description="Helical" evidence="1">
    <location>
        <begin position="35"/>
        <end position="52"/>
    </location>
</feature>
<name>A0ABR7UAY0_9BRAD</name>
<dbReference type="Proteomes" id="UP000639516">
    <property type="component" value="Unassembled WGS sequence"/>
</dbReference>